<protein>
    <submittedName>
        <fullName evidence="9">Protein UmuD</fullName>
        <ecNumber evidence="9">3.4.21.-</ecNumber>
    </submittedName>
</protein>
<dbReference type="AlphaFoldDB" id="V5C4K7"/>
<dbReference type="PRINTS" id="PR00726">
    <property type="entry name" value="LEXASERPTASE"/>
</dbReference>
<dbReference type="RefSeq" id="WP_023495282.1">
    <property type="nucleotide sequence ID" value="NZ_AYLO01000089.1"/>
</dbReference>
<dbReference type="InterPro" id="IPR006197">
    <property type="entry name" value="Peptidase_S24_LexA"/>
</dbReference>
<evidence type="ECO:0000256" key="4">
    <source>
        <dbReference type="ARBA" id="ARBA00022813"/>
    </source>
</evidence>
<dbReference type="CDD" id="cd06529">
    <property type="entry name" value="S24_LexA-like"/>
    <property type="match status" value="1"/>
</dbReference>
<keyword evidence="6" id="KW-0742">SOS response</keyword>
<dbReference type="GO" id="GO:0009432">
    <property type="term" value="P:SOS response"/>
    <property type="evidence" value="ECO:0007669"/>
    <property type="project" value="UniProtKB-KW"/>
</dbReference>
<dbReference type="EMBL" id="AYLO01000089">
    <property type="protein sequence ID" value="ESS71673.1"/>
    <property type="molecule type" value="Genomic_DNA"/>
</dbReference>
<dbReference type="GO" id="GO:0016787">
    <property type="term" value="F:hydrolase activity"/>
    <property type="evidence" value="ECO:0007669"/>
    <property type="project" value="UniProtKB-KW"/>
</dbReference>
<dbReference type="GO" id="GO:0006355">
    <property type="term" value="P:regulation of DNA-templated transcription"/>
    <property type="evidence" value="ECO:0007669"/>
    <property type="project" value="InterPro"/>
</dbReference>
<evidence type="ECO:0000256" key="6">
    <source>
        <dbReference type="ARBA" id="ARBA00023236"/>
    </source>
</evidence>
<dbReference type="GO" id="GO:0006281">
    <property type="term" value="P:DNA repair"/>
    <property type="evidence" value="ECO:0007669"/>
    <property type="project" value="UniProtKB-KW"/>
</dbReference>
<evidence type="ECO:0000256" key="3">
    <source>
        <dbReference type="ARBA" id="ARBA00022801"/>
    </source>
</evidence>
<dbReference type="GO" id="GO:0003677">
    <property type="term" value="F:DNA binding"/>
    <property type="evidence" value="ECO:0007669"/>
    <property type="project" value="InterPro"/>
</dbReference>
<dbReference type="SUPFAM" id="SSF51306">
    <property type="entry name" value="LexA/Signal peptidase"/>
    <property type="match status" value="1"/>
</dbReference>
<dbReference type="Gene3D" id="2.10.109.10">
    <property type="entry name" value="Umud Fragment, subunit A"/>
    <property type="match status" value="1"/>
</dbReference>
<dbReference type="PANTHER" id="PTHR33516:SF2">
    <property type="entry name" value="LEXA REPRESSOR-RELATED"/>
    <property type="match status" value="1"/>
</dbReference>
<keyword evidence="5" id="KW-0234">DNA repair</keyword>
<gene>
    <name evidence="9" type="primary">umuD</name>
    <name evidence="9" type="ORF">MGMO_93c00310</name>
</gene>
<evidence type="ECO:0000256" key="7">
    <source>
        <dbReference type="RuleBase" id="RU003991"/>
    </source>
</evidence>
<evidence type="ECO:0000256" key="5">
    <source>
        <dbReference type="ARBA" id="ARBA00023204"/>
    </source>
</evidence>
<dbReference type="Pfam" id="PF00717">
    <property type="entry name" value="Peptidase_S24"/>
    <property type="match status" value="1"/>
</dbReference>
<evidence type="ECO:0000313" key="9">
    <source>
        <dbReference type="EMBL" id="ESS71673.1"/>
    </source>
</evidence>
<dbReference type="InterPro" id="IPR015927">
    <property type="entry name" value="Peptidase_S24_S26A/B/C"/>
</dbReference>
<dbReference type="InterPro" id="IPR036286">
    <property type="entry name" value="LexA/Signal_pep-like_sf"/>
</dbReference>
<comment type="similarity">
    <text evidence="1 7">Belongs to the peptidase S24 family.</text>
</comment>
<comment type="caution">
    <text evidence="9">The sequence shown here is derived from an EMBL/GenBank/DDBJ whole genome shotgun (WGS) entry which is preliminary data.</text>
</comment>
<dbReference type="OrthoDB" id="9787787at2"/>
<proteinExistence type="inferred from homology"/>
<dbReference type="eggNOG" id="COG1974">
    <property type="taxonomic scope" value="Bacteria"/>
</dbReference>
<keyword evidence="2" id="KW-0227">DNA damage</keyword>
<dbReference type="InterPro" id="IPR050077">
    <property type="entry name" value="LexA_repressor"/>
</dbReference>
<dbReference type="Proteomes" id="UP000017842">
    <property type="component" value="Unassembled WGS sequence"/>
</dbReference>
<dbReference type="STRING" id="1116472.MGMO_93c00310"/>
<evidence type="ECO:0000259" key="8">
    <source>
        <dbReference type="Pfam" id="PF00717"/>
    </source>
</evidence>
<dbReference type="PATRIC" id="fig|1116472.3.peg.2574"/>
<dbReference type="PANTHER" id="PTHR33516">
    <property type="entry name" value="LEXA REPRESSOR"/>
    <property type="match status" value="1"/>
</dbReference>
<keyword evidence="4 7" id="KW-0068">Autocatalytic cleavage</keyword>
<organism evidence="9 10">
    <name type="scientific">Methyloglobulus morosus KoM1</name>
    <dbReference type="NCBI Taxonomy" id="1116472"/>
    <lineage>
        <taxon>Bacteria</taxon>
        <taxon>Pseudomonadati</taxon>
        <taxon>Pseudomonadota</taxon>
        <taxon>Gammaproteobacteria</taxon>
        <taxon>Methylococcales</taxon>
        <taxon>Methylococcaceae</taxon>
        <taxon>Methyloglobulus</taxon>
    </lineage>
</organism>
<dbReference type="EC" id="3.4.21.-" evidence="9"/>
<keyword evidence="3 7" id="KW-0378">Hydrolase</keyword>
<feature type="domain" description="Peptidase S24/S26A/S26B/S26C" evidence="8">
    <location>
        <begin position="16"/>
        <end position="133"/>
    </location>
</feature>
<dbReference type="InterPro" id="IPR039418">
    <property type="entry name" value="LexA-like"/>
</dbReference>
<sequence length="143" mass="15946">MPHFITPLFNTHLKLPLFGSQVPAGFPSPADDHLESELDLNEYLIDHPSETFFVRAKGDSMLEAGIFDKDLLIVDRSLTAKHNDIVIAAVGGELTVKRLCVQHGKPWLLPANPDYRPIQIKEGSELYVWGVVIHAIHRMNANG</sequence>
<accession>V5C4K7</accession>
<keyword evidence="10" id="KW-1185">Reference proteome</keyword>
<evidence type="ECO:0000256" key="2">
    <source>
        <dbReference type="ARBA" id="ARBA00022763"/>
    </source>
</evidence>
<reference evidence="9 10" key="1">
    <citation type="journal article" date="2013" name="Genome Announc.">
        <title>Draft Genome Sequence of the Methanotrophic Gammaproteobacterium Methyloglobulus morosus DSM 22980 Strain KoM1.</title>
        <authorList>
            <person name="Poehlein A."/>
            <person name="Deutzmann J.S."/>
            <person name="Daniel R."/>
            <person name="Simeonova D.D."/>
        </authorList>
    </citation>
    <scope>NUCLEOTIDE SEQUENCE [LARGE SCALE GENOMIC DNA]</scope>
    <source>
        <strain evidence="9 10">KoM1</strain>
    </source>
</reference>
<name>V5C4K7_9GAMM</name>
<dbReference type="NCBIfam" id="NF007621">
    <property type="entry name" value="PRK10276.1"/>
    <property type="match status" value="1"/>
</dbReference>
<evidence type="ECO:0000256" key="1">
    <source>
        <dbReference type="ARBA" id="ARBA00007484"/>
    </source>
</evidence>
<evidence type="ECO:0000313" key="10">
    <source>
        <dbReference type="Proteomes" id="UP000017842"/>
    </source>
</evidence>